<dbReference type="EC" id="2.7.13.3" evidence="2"/>
<evidence type="ECO:0000256" key="1">
    <source>
        <dbReference type="ARBA" id="ARBA00000085"/>
    </source>
</evidence>
<dbReference type="SUPFAM" id="SSF55874">
    <property type="entry name" value="ATPase domain of HSP90 chaperone/DNA topoisomerase II/histidine kinase"/>
    <property type="match status" value="1"/>
</dbReference>
<feature type="transmembrane region" description="Helical" evidence="7">
    <location>
        <begin position="6"/>
        <end position="25"/>
    </location>
</feature>
<dbReference type="InterPro" id="IPR050428">
    <property type="entry name" value="TCS_sensor_his_kinase"/>
</dbReference>
<evidence type="ECO:0000313" key="9">
    <source>
        <dbReference type="EMBL" id="MBB4895538.1"/>
    </source>
</evidence>
<protein>
    <recommendedName>
        <fullName evidence="2">histidine kinase</fullName>
        <ecNumber evidence="2">2.7.13.3</ecNumber>
    </recommendedName>
</protein>
<dbReference type="PANTHER" id="PTHR45436">
    <property type="entry name" value="SENSOR HISTIDINE KINASE YKOH"/>
    <property type="match status" value="1"/>
</dbReference>
<dbReference type="PANTHER" id="PTHR45436:SF5">
    <property type="entry name" value="SENSOR HISTIDINE KINASE TRCS"/>
    <property type="match status" value="1"/>
</dbReference>
<evidence type="ECO:0000313" key="10">
    <source>
        <dbReference type="Proteomes" id="UP000556084"/>
    </source>
</evidence>
<keyword evidence="10" id="KW-1185">Reference proteome</keyword>
<comment type="catalytic activity">
    <reaction evidence="1">
        <text>ATP + protein L-histidine = ADP + protein N-phospho-L-histidine.</text>
        <dbReference type="EC" id="2.7.13.3"/>
    </reaction>
</comment>
<dbReference type="InterPro" id="IPR036890">
    <property type="entry name" value="HATPase_C_sf"/>
</dbReference>
<gene>
    <name evidence="9" type="ORF">FHS39_004617</name>
</gene>
<dbReference type="GO" id="GO:0000160">
    <property type="term" value="P:phosphorelay signal transduction system"/>
    <property type="evidence" value="ECO:0007669"/>
    <property type="project" value="TreeGrafter"/>
</dbReference>
<evidence type="ECO:0000256" key="3">
    <source>
        <dbReference type="ARBA" id="ARBA00022553"/>
    </source>
</evidence>
<sequence>MSHHIPEVVIWCLAIALTAVAVLLMRQRTITTGVRRRIDQLEESVRARDEEIRHLVGVRLPAVADAAGPSVPLPGPLDDRLTGTDFAHSLQSVMDYFTQAVDRAQARADQSAKAALKASMRALQGLAHEQQLAISDMQDRHDNPDVLRDLLEIDHANSQFGRRAQAIAVLCGSWPGRQRVASPLTDVVRGATSRIRDYRRVRVHSQIDLAVVSRAVEPVVLAVAELLDNAARHSQPNTTVEVSLQPVHNGASIVIDDAGVGMDNQEIQQAVALLSGRRPVDVSRLGDPPQFGFPVIGVLAARYGFSVSVDTRSPYGGVRAVVFLPSSLLTQLEIDGPGTTPLTGHPRGTAKGPRTSARTHTPRPAERIHPPQPPEHPAAHPGPDAPATPGAGTVVGSTSGGLPKRRRRQPGAAHPRPAAPLPAETPTERTAEENARRMGAFARGTRAGRVGHHPPPDGRIPGPPPGPAPGRPPGHAPAEDEGNPHA</sequence>
<dbReference type="Gene3D" id="3.30.565.10">
    <property type="entry name" value="Histidine kinase-like ATPase, C-terminal domain"/>
    <property type="match status" value="1"/>
</dbReference>
<dbReference type="InterPro" id="IPR003594">
    <property type="entry name" value="HATPase_dom"/>
</dbReference>
<dbReference type="EMBL" id="JACHJH010000008">
    <property type="protein sequence ID" value="MBB4895538.1"/>
    <property type="molecule type" value="Genomic_DNA"/>
</dbReference>
<feature type="region of interest" description="Disordered" evidence="6">
    <location>
        <begin position="334"/>
        <end position="486"/>
    </location>
</feature>
<keyword evidence="5" id="KW-0418">Kinase</keyword>
<name>A0A7W7LSD5_9ACTN</name>
<dbReference type="Pfam" id="PF02518">
    <property type="entry name" value="HATPase_c"/>
    <property type="match status" value="1"/>
</dbReference>
<feature type="compositionally biased region" description="Pro residues" evidence="6">
    <location>
        <begin position="457"/>
        <end position="475"/>
    </location>
</feature>
<evidence type="ECO:0000259" key="8">
    <source>
        <dbReference type="Pfam" id="PF02518"/>
    </source>
</evidence>
<feature type="domain" description="Histidine kinase/HSP90-like ATPase" evidence="8">
    <location>
        <begin position="219"/>
        <end position="326"/>
    </location>
</feature>
<evidence type="ECO:0000256" key="2">
    <source>
        <dbReference type="ARBA" id="ARBA00012438"/>
    </source>
</evidence>
<dbReference type="RefSeq" id="WP_184351321.1">
    <property type="nucleotide sequence ID" value="NZ_JACHJH010000008.1"/>
</dbReference>
<keyword evidence="7" id="KW-0472">Membrane</keyword>
<feature type="compositionally biased region" description="Low complexity" evidence="6">
    <location>
        <begin position="410"/>
        <end position="425"/>
    </location>
</feature>
<feature type="compositionally biased region" description="Basic and acidic residues" evidence="6">
    <location>
        <begin position="426"/>
        <end position="436"/>
    </location>
</feature>
<dbReference type="Proteomes" id="UP000556084">
    <property type="component" value="Unassembled WGS sequence"/>
</dbReference>
<evidence type="ECO:0000256" key="4">
    <source>
        <dbReference type="ARBA" id="ARBA00022679"/>
    </source>
</evidence>
<proteinExistence type="predicted"/>
<evidence type="ECO:0000256" key="6">
    <source>
        <dbReference type="SAM" id="MobiDB-lite"/>
    </source>
</evidence>
<accession>A0A7W7LSD5</accession>
<comment type="caution">
    <text evidence="9">The sequence shown here is derived from an EMBL/GenBank/DDBJ whole genome shotgun (WGS) entry which is preliminary data.</text>
</comment>
<keyword evidence="7" id="KW-1133">Transmembrane helix</keyword>
<evidence type="ECO:0000256" key="7">
    <source>
        <dbReference type="SAM" id="Phobius"/>
    </source>
</evidence>
<organism evidence="9 10">
    <name type="scientific">Streptomyces olivoverticillatus</name>
    <dbReference type="NCBI Taxonomy" id="66427"/>
    <lineage>
        <taxon>Bacteria</taxon>
        <taxon>Bacillati</taxon>
        <taxon>Actinomycetota</taxon>
        <taxon>Actinomycetes</taxon>
        <taxon>Kitasatosporales</taxon>
        <taxon>Streptomycetaceae</taxon>
        <taxon>Streptomyces</taxon>
    </lineage>
</organism>
<feature type="compositionally biased region" description="Low complexity" evidence="6">
    <location>
        <begin position="379"/>
        <end position="401"/>
    </location>
</feature>
<keyword evidence="3" id="KW-0597">Phosphoprotein</keyword>
<reference evidence="9 10" key="1">
    <citation type="submission" date="2020-08" db="EMBL/GenBank/DDBJ databases">
        <title>Genomic Encyclopedia of Type Strains, Phase III (KMG-III): the genomes of soil and plant-associated and newly described type strains.</title>
        <authorList>
            <person name="Whitman W."/>
        </authorList>
    </citation>
    <scope>NUCLEOTIDE SEQUENCE [LARGE SCALE GENOMIC DNA]</scope>
    <source>
        <strain evidence="9 10">CECT 3266</strain>
    </source>
</reference>
<dbReference type="GO" id="GO:0005886">
    <property type="term" value="C:plasma membrane"/>
    <property type="evidence" value="ECO:0007669"/>
    <property type="project" value="TreeGrafter"/>
</dbReference>
<dbReference type="AlphaFoldDB" id="A0A7W7LSD5"/>
<keyword evidence="4" id="KW-0808">Transferase</keyword>
<keyword evidence="7" id="KW-0812">Transmembrane</keyword>
<evidence type="ECO:0000256" key="5">
    <source>
        <dbReference type="ARBA" id="ARBA00022777"/>
    </source>
</evidence>
<dbReference type="GO" id="GO:0004673">
    <property type="term" value="F:protein histidine kinase activity"/>
    <property type="evidence" value="ECO:0007669"/>
    <property type="project" value="UniProtKB-EC"/>
</dbReference>